<feature type="compositionally biased region" description="Basic and acidic residues" evidence="1">
    <location>
        <begin position="46"/>
        <end position="60"/>
    </location>
</feature>
<keyword evidence="2" id="KW-0812">Transmembrane</keyword>
<evidence type="ECO:0000313" key="3">
    <source>
        <dbReference type="EMBL" id="MBP2022514.1"/>
    </source>
</evidence>
<protein>
    <submittedName>
        <fullName evidence="3">Outer membrane biosynthesis protein TonB</fullName>
    </submittedName>
</protein>
<evidence type="ECO:0000256" key="1">
    <source>
        <dbReference type="SAM" id="MobiDB-lite"/>
    </source>
</evidence>
<feature type="region of interest" description="Disordered" evidence="1">
    <location>
        <begin position="44"/>
        <end position="180"/>
    </location>
</feature>
<feature type="compositionally biased region" description="Basic and acidic residues" evidence="1">
    <location>
        <begin position="73"/>
        <end position="117"/>
    </location>
</feature>
<dbReference type="Proteomes" id="UP001519308">
    <property type="component" value="Unassembled WGS sequence"/>
</dbReference>
<keyword evidence="2" id="KW-0472">Membrane</keyword>
<evidence type="ECO:0000313" key="4">
    <source>
        <dbReference type="Proteomes" id="UP001519308"/>
    </source>
</evidence>
<dbReference type="Pfam" id="PF20187">
    <property type="entry name" value="DUF6550"/>
    <property type="match status" value="1"/>
</dbReference>
<keyword evidence="4" id="KW-1185">Reference proteome</keyword>
<dbReference type="RefSeq" id="WP_021284917.1">
    <property type="nucleotide sequence ID" value="NZ_JAGGLL010000017.1"/>
</dbReference>
<keyword evidence="2" id="KW-1133">Transmembrane helix</keyword>
<feature type="compositionally biased region" description="Polar residues" evidence="1">
    <location>
        <begin position="164"/>
        <end position="180"/>
    </location>
</feature>
<name>A0ABS4K404_9CLOT</name>
<sequence>MNKFNLKVKKNILVSVLVVLVIGLGMVLLASITKEHNAKDAQALVKDNKSVDLKKDDTKDNNSSQVKVPVIGSDEKMEKPTEDKQLDTNSETPKKADKVIKPEPPKEKPKTSDDVTNKNKVPTYPEKEVKPQSQPPKGGEANNKGQGNFPGFGTVEDGGANKGENVNSSGDINKQVGQMD</sequence>
<feature type="transmembrane region" description="Helical" evidence="2">
    <location>
        <begin position="12"/>
        <end position="32"/>
    </location>
</feature>
<evidence type="ECO:0000256" key="2">
    <source>
        <dbReference type="SAM" id="Phobius"/>
    </source>
</evidence>
<dbReference type="InterPro" id="IPR046680">
    <property type="entry name" value="DUF6550"/>
</dbReference>
<reference evidence="3 4" key="1">
    <citation type="submission" date="2021-03" db="EMBL/GenBank/DDBJ databases">
        <title>Genomic Encyclopedia of Type Strains, Phase IV (KMG-IV): sequencing the most valuable type-strain genomes for metagenomic binning, comparative biology and taxonomic classification.</title>
        <authorList>
            <person name="Goeker M."/>
        </authorList>
    </citation>
    <scope>NUCLEOTIDE SEQUENCE [LARGE SCALE GENOMIC DNA]</scope>
    <source>
        <strain evidence="3 4">DSM 28650</strain>
    </source>
</reference>
<comment type="caution">
    <text evidence="3">The sequence shown here is derived from an EMBL/GenBank/DDBJ whole genome shotgun (WGS) entry which is preliminary data.</text>
</comment>
<accession>A0ABS4K404</accession>
<organism evidence="3 4">
    <name type="scientific">Clostridium punense</name>
    <dbReference type="NCBI Taxonomy" id="1054297"/>
    <lineage>
        <taxon>Bacteria</taxon>
        <taxon>Bacillati</taxon>
        <taxon>Bacillota</taxon>
        <taxon>Clostridia</taxon>
        <taxon>Eubacteriales</taxon>
        <taxon>Clostridiaceae</taxon>
        <taxon>Clostridium</taxon>
    </lineage>
</organism>
<gene>
    <name evidence="3" type="ORF">J2Z44_002335</name>
</gene>
<proteinExistence type="predicted"/>
<dbReference type="EMBL" id="JAGGLL010000017">
    <property type="protein sequence ID" value="MBP2022514.1"/>
    <property type="molecule type" value="Genomic_DNA"/>
</dbReference>